<protein>
    <submittedName>
        <fullName evidence="2">Uncharacterized protein</fullName>
    </submittedName>
</protein>
<keyword evidence="3" id="KW-1185">Reference proteome</keyword>
<evidence type="ECO:0000313" key="3">
    <source>
        <dbReference type="Proteomes" id="UP000179807"/>
    </source>
</evidence>
<gene>
    <name evidence="2" type="ORF">TRFO_28128</name>
</gene>
<comment type="caution">
    <text evidence="2">The sequence shown here is derived from an EMBL/GenBank/DDBJ whole genome shotgun (WGS) entry which is preliminary data.</text>
</comment>
<dbReference type="Proteomes" id="UP000179807">
    <property type="component" value="Unassembled WGS sequence"/>
</dbReference>
<reference evidence="2" key="1">
    <citation type="submission" date="2016-10" db="EMBL/GenBank/DDBJ databases">
        <authorList>
            <person name="Benchimol M."/>
            <person name="Almeida L.G."/>
            <person name="Vasconcelos A.T."/>
            <person name="Perreira-Neves A."/>
            <person name="Rosa I.A."/>
            <person name="Tasca T."/>
            <person name="Bogo M.R."/>
            <person name="de Souza W."/>
        </authorList>
    </citation>
    <scope>NUCLEOTIDE SEQUENCE [LARGE SCALE GENOMIC DNA]</scope>
    <source>
        <strain evidence="2">K</strain>
    </source>
</reference>
<sequence>MEDFVFRDGYLLRLYSQRGPHAYYRCSNRKNKCKVRLSINHLTQTENISGEHLDSCVRDITQNPATVRRRKAPIKNPNPLQHLQNQIPIFPQIDQNLLENIALIPPALFPDELRQTIDRSQFLQLISVYPSLSVVLFTKEMSIFAPCCNRLIFELSQTFYQEPFHYLLIIFGYYSPIEIKPIAFFLLQDCEPVELSTLFNFLKGSFNLSNIATIYTRPEASLLDFSFTQTQNVRMTFFHMRELVSKTFSPEITDTILQISMMSRNDADHYIQNLRDTEPDSQVLAFYDQNLAARQFEFWNVSDDLDFHKAVNPILTELKNTIDGFGVDPQHSIVTFARNLQQLELQLRNIQTTANEELLTPKSIDDIIFGGAHIDPSLGDISIPKEHKDGNS</sequence>
<dbReference type="VEuPathDB" id="TrichDB:TRFO_28128"/>
<feature type="coiled-coil region" evidence="1">
    <location>
        <begin position="333"/>
        <end position="360"/>
    </location>
</feature>
<evidence type="ECO:0000256" key="1">
    <source>
        <dbReference type="SAM" id="Coils"/>
    </source>
</evidence>
<proteinExistence type="predicted"/>
<name>A0A1J4JYX2_9EUKA</name>
<organism evidence="2 3">
    <name type="scientific">Tritrichomonas foetus</name>
    <dbReference type="NCBI Taxonomy" id="1144522"/>
    <lineage>
        <taxon>Eukaryota</taxon>
        <taxon>Metamonada</taxon>
        <taxon>Parabasalia</taxon>
        <taxon>Tritrichomonadida</taxon>
        <taxon>Tritrichomonadidae</taxon>
        <taxon>Tritrichomonas</taxon>
    </lineage>
</organism>
<keyword evidence="1" id="KW-0175">Coiled coil</keyword>
<dbReference type="EMBL" id="MLAK01000795">
    <property type="protein sequence ID" value="OHT04367.1"/>
    <property type="molecule type" value="Genomic_DNA"/>
</dbReference>
<accession>A0A1J4JYX2</accession>
<dbReference type="RefSeq" id="XP_068357503.1">
    <property type="nucleotide sequence ID" value="XM_068505988.1"/>
</dbReference>
<dbReference type="GeneID" id="94840692"/>
<evidence type="ECO:0000313" key="2">
    <source>
        <dbReference type="EMBL" id="OHT04367.1"/>
    </source>
</evidence>
<dbReference type="AlphaFoldDB" id="A0A1J4JYX2"/>